<name>A0A4P6EWK0_9BACL</name>
<dbReference type="AlphaFoldDB" id="A0A4P6EWK0"/>
<gene>
    <name evidence="2" type="ORF">ET464_12515</name>
</gene>
<evidence type="ECO:0000313" key="3">
    <source>
        <dbReference type="Proteomes" id="UP000293568"/>
    </source>
</evidence>
<evidence type="ECO:0000313" key="2">
    <source>
        <dbReference type="EMBL" id="QAY67096.1"/>
    </source>
</evidence>
<dbReference type="Proteomes" id="UP000293568">
    <property type="component" value="Chromosome"/>
</dbReference>
<dbReference type="EMBL" id="CP035492">
    <property type="protein sequence ID" value="QAY67096.1"/>
    <property type="molecule type" value="Genomic_DNA"/>
</dbReference>
<proteinExistence type="predicted"/>
<keyword evidence="3" id="KW-1185">Reference proteome</keyword>
<dbReference type="OrthoDB" id="2639942at2"/>
<reference evidence="2 3" key="1">
    <citation type="submission" date="2019-01" db="EMBL/GenBank/DDBJ databases">
        <title>Genome sequencing of strain FW100M-2.</title>
        <authorList>
            <person name="Heo J."/>
            <person name="Kim S.-J."/>
            <person name="Kim J.-S."/>
            <person name="Hong S.-B."/>
            <person name="Kwon S.-W."/>
        </authorList>
    </citation>
    <scope>NUCLEOTIDE SEQUENCE [LARGE SCALE GENOMIC DNA]</scope>
    <source>
        <strain evidence="2 3">FW100M-2</strain>
    </source>
</reference>
<organism evidence="2 3">
    <name type="scientific">Paenibacillus protaetiae</name>
    <dbReference type="NCBI Taxonomy" id="2509456"/>
    <lineage>
        <taxon>Bacteria</taxon>
        <taxon>Bacillati</taxon>
        <taxon>Bacillota</taxon>
        <taxon>Bacilli</taxon>
        <taxon>Bacillales</taxon>
        <taxon>Paenibacillaceae</taxon>
        <taxon>Paenibacillus</taxon>
    </lineage>
</organism>
<accession>A0A4P6EWK0</accession>
<sequence length="206" mass="21629">MTYMNGQTGKRMQYIPPSVPAGSDCGCGGPRRRTGAAASAGPGLQQQPAYVSAPGPSYAAPGMMPGTPYPANGGYPPQTRPVFPMPIPFPAPQLQGPIPAAPVTVEIESAAGQSQKYRLAYRPGLTLIESLLQTGAVQLSPGGQIASVHQRPVEGQFDAVLTLNGEQIPLSLLYFPIHPNDTVRLNLVPSFQPGYYAPGAFNPGFE</sequence>
<evidence type="ECO:0000256" key="1">
    <source>
        <dbReference type="SAM" id="MobiDB-lite"/>
    </source>
</evidence>
<dbReference type="KEGG" id="pprt:ET464_12515"/>
<protein>
    <submittedName>
        <fullName evidence="2">Uncharacterized protein</fullName>
    </submittedName>
</protein>
<feature type="region of interest" description="Disordered" evidence="1">
    <location>
        <begin position="23"/>
        <end position="47"/>
    </location>
</feature>
<dbReference type="RefSeq" id="WP_129441360.1">
    <property type="nucleotide sequence ID" value="NZ_CP035492.1"/>
</dbReference>